<dbReference type="InterPro" id="IPR013848">
    <property type="entry name" value="Methylthiotransferase_N"/>
</dbReference>
<dbReference type="InterPro" id="IPR038135">
    <property type="entry name" value="Methylthiotransferase_N_sf"/>
</dbReference>
<dbReference type="Gene3D" id="3.80.30.20">
    <property type="entry name" value="tm_1862 like domain"/>
    <property type="match status" value="1"/>
</dbReference>
<keyword evidence="7" id="KW-0411">Iron-sulfur</keyword>
<evidence type="ECO:0000256" key="6">
    <source>
        <dbReference type="ARBA" id="ARBA00023004"/>
    </source>
</evidence>
<dbReference type="PANTHER" id="PTHR11918:SF45">
    <property type="entry name" value="THREONYLCARBAMOYLADENOSINE TRNA METHYLTHIOTRANSFERASE"/>
    <property type="match status" value="1"/>
</dbReference>
<dbReference type="PROSITE" id="PS51449">
    <property type="entry name" value="MTTASE_N"/>
    <property type="match status" value="1"/>
</dbReference>
<dbReference type="SFLD" id="SFLDG01061">
    <property type="entry name" value="methylthiotransferase"/>
    <property type="match status" value="1"/>
</dbReference>
<dbReference type="PANTHER" id="PTHR11918">
    <property type="entry name" value="RADICAL SAM PROTEINS"/>
    <property type="match status" value="1"/>
</dbReference>
<dbReference type="GO" id="GO:0046872">
    <property type="term" value="F:metal ion binding"/>
    <property type="evidence" value="ECO:0007669"/>
    <property type="project" value="UniProtKB-KW"/>
</dbReference>
<dbReference type="InterPro" id="IPR005839">
    <property type="entry name" value="Methylthiotransferase"/>
</dbReference>
<protein>
    <submittedName>
        <fullName evidence="10">tRNA (N(6)-L-threonylcarbamoyladenosine(37)-C(2))-methylthiotransferase MtaB</fullName>
    </submittedName>
</protein>
<dbReference type="Pfam" id="PF04055">
    <property type="entry name" value="Radical_SAM"/>
    <property type="match status" value="1"/>
</dbReference>
<dbReference type="InterPro" id="IPR058240">
    <property type="entry name" value="rSAM_sf"/>
</dbReference>
<feature type="domain" description="MTTase N-terminal" evidence="8">
    <location>
        <begin position="1"/>
        <end position="111"/>
    </location>
</feature>
<keyword evidence="6" id="KW-0408">Iron</keyword>
<evidence type="ECO:0000259" key="9">
    <source>
        <dbReference type="PROSITE" id="PS51918"/>
    </source>
</evidence>
<gene>
    <name evidence="10" type="primary">mtaB</name>
    <name evidence="10" type="ORF">K8I29_15290</name>
</gene>
<dbReference type="InterPro" id="IPR006638">
    <property type="entry name" value="Elp3/MiaA/NifB-like_rSAM"/>
</dbReference>
<evidence type="ECO:0000256" key="1">
    <source>
        <dbReference type="ARBA" id="ARBA00001966"/>
    </source>
</evidence>
<sequence length="419" mass="46695">MKISVLTLGCKTNQAESFHLERLLNGSGHEIVDLSGKPDLCVINTCTVTAKADYQSRQLIQRALKNNAKVIVTGCYAELNRERLHDLGSAVRVVRNDDKEKIFNLIQKQGSSDSGNLSHYPRHRPIVKVQDGCNYSCSYCAIPQARGRSRSIPVGKIVEEISFYASLGFNEVVLTGIHLGTYGADLSPRGSLSFLVKEILRGTAIRRVRLSSLEIREIDDELLEMLQEERLCHHLHIPLQSGSGKILKLMNRMYSSEEFSRGIERIAKRLPTIALGTDVIVGFPGEGTEEFEATHKLIESLPFTYLHVFPYSLRPGTRAASFPLQVDEAVKKERVVVLRDLGAEKRAAYLKRNIGEKLWTVIEKVEEEGATGTTGNYIKVSLRGSCSWREGMLVLTHITGIDGDRAVGVPENNPELFHL</sequence>
<dbReference type="InterPro" id="IPR007197">
    <property type="entry name" value="rSAM"/>
</dbReference>
<evidence type="ECO:0000313" key="11">
    <source>
        <dbReference type="Proteomes" id="UP000705867"/>
    </source>
</evidence>
<evidence type="ECO:0000256" key="4">
    <source>
        <dbReference type="ARBA" id="ARBA00022691"/>
    </source>
</evidence>
<dbReference type="Proteomes" id="UP000705867">
    <property type="component" value="Unassembled WGS sequence"/>
</dbReference>
<proteinExistence type="predicted"/>
<reference evidence="10" key="2">
    <citation type="submission" date="2021-08" db="EMBL/GenBank/DDBJ databases">
        <authorList>
            <person name="Dalcin Martins P."/>
        </authorList>
    </citation>
    <scope>NUCLEOTIDE SEQUENCE</scope>
    <source>
        <strain evidence="10">MAG_39</strain>
    </source>
</reference>
<reference evidence="10" key="1">
    <citation type="journal article" date="2021" name="bioRxiv">
        <title>Unraveling nitrogen, sulfur and carbon metabolic pathways and microbial community transcriptional responses to substrate deprivation and toxicity stresses in a bioreactor mimicking anoxic brackish coastal sediment conditions.</title>
        <authorList>
            <person name="Martins P.D."/>
            <person name="Echeveste M.J."/>
            <person name="Arshad A."/>
            <person name="Kurth J."/>
            <person name="Ouboter H."/>
            <person name="Jetten M.S.M."/>
            <person name="Welte C.U."/>
        </authorList>
    </citation>
    <scope>NUCLEOTIDE SEQUENCE</scope>
    <source>
        <strain evidence="10">MAG_39</strain>
    </source>
</reference>
<dbReference type="InterPro" id="IPR023404">
    <property type="entry name" value="rSAM_horseshoe"/>
</dbReference>
<evidence type="ECO:0000313" key="10">
    <source>
        <dbReference type="EMBL" id="MBZ0157562.1"/>
    </source>
</evidence>
<keyword evidence="3" id="KW-0808">Transferase</keyword>
<feature type="domain" description="Radical SAM core" evidence="9">
    <location>
        <begin position="119"/>
        <end position="348"/>
    </location>
</feature>
<accession>A0A953M2A3</accession>
<dbReference type="InterPro" id="IPR020612">
    <property type="entry name" value="Methylthiotransferase_CS"/>
</dbReference>
<evidence type="ECO:0000256" key="7">
    <source>
        <dbReference type="ARBA" id="ARBA00023014"/>
    </source>
</evidence>
<dbReference type="SFLD" id="SFLDS00029">
    <property type="entry name" value="Radical_SAM"/>
    <property type="match status" value="1"/>
</dbReference>
<dbReference type="Pfam" id="PF00919">
    <property type="entry name" value="UPF0004"/>
    <property type="match status" value="1"/>
</dbReference>
<dbReference type="CDD" id="cd01335">
    <property type="entry name" value="Radical_SAM"/>
    <property type="match status" value="1"/>
</dbReference>
<evidence type="ECO:0000259" key="8">
    <source>
        <dbReference type="PROSITE" id="PS51449"/>
    </source>
</evidence>
<evidence type="ECO:0000256" key="5">
    <source>
        <dbReference type="ARBA" id="ARBA00022723"/>
    </source>
</evidence>
<evidence type="ECO:0000256" key="3">
    <source>
        <dbReference type="ARBA" id="ARBA00022679"/>
    </source>
</evidence>
<keyword evidence="2" id="KW-0004">4Fe-4S</keyword>
<dbReference type="InterPro" id="IPR006467">
    <property type="entry name" value="MiaB-like_bact"/>
</dbReference>
<dbReference type="SFLD" id="SFLDG01082">
    <property type="entry name" value="B12-binding_domain_containing"/>
    <property type="match status" value="1"/>
</dbReference>
<dbReference type="EMBL" id="JAIOIV010000120">
    <property type="protein sequence ID" value="MBZ0157562.1"/>
    <property type="molecule type" value="Genomic_DNA"/>
</dbReference>
<dbReference type="AlphaFoldDB" id="A0A953M2A3"/>
<dbReference type="NCBIfam" id="TIGR01579">
    <property type="entry name" value="MiaB-like-C"/>
    <property type="match status" value="1"/>
</dbReference>
<name>A0A953M2A3_9BACT</name>
<dbReference type="NCBIfam" id="TIGR00089">
    <property type="entry name" value="MiaB/RimO family radical SAM methylthiotransferase"/>
    <property type="match status" value="1"/>
</dbReference>
<dbReference type="SMART" id="SM00729">
    <property type="entry name" value="Elp3"/>
    <property type="match status" value="1"/>
</dbReference>
<dbReference type="GO" id="GO:0051539">
    <property type="term" value="F:4 iron, 4 sulfur cluster binding"/>
    <property type="evidence" value="ECO:0007669"/>
    <property type="project" value="UniProtKB-KW"/>
</dbReference>
<comment type="cofactor">
    <cofactor evidence="1">
        <name>[4Fe-4S] cluster</name>
        <dbReference type="ChEBI" id="CHEBI:49883"/>
    </cofactor>
</comment>
<dbReference type="SUPFAM" id="SSF102114">
    <property type="entry name" value="Radical SAM enzymes"/>
    <property type="match status" value="1"/>
</dbReference>
<dbReference type="PROSITE" id="PS01278">
    <property type="entry name" value="MTTASE_RADICAL"/>
    <property type="match status" value="1"/>
</dbReference>
<comment type="caution">
    <text evidence="10">The sequence shown here is derived from an EMBL/GenBank/DDBJ whole genome shotgun (WGS) entry which is preliminary data.</text>
</comment>
<dbReference type="Gene3D" id="3.40.50.12160">
    <property type="entry name" value="Methylthiotransferase, N-terminal domain"/>
    <property type="match status" value="1"/>
</dbReference>
<keyword evidence="4" id="KW-0949">S-adenosyl-L-methionine</keyword>
<keyword evidence="5" id="KW-0479">Metal-binding</keyword>
<dbReference type="GO" id="GO:0035598">
    <property type="term" value="F:tRNA (N(6)-L-threonylcarbamoyladenosine(37)-C(2))-methylthiotransferase activity"/>
    <property type="evidence" value="ECO:0007669"/>
    <property type="project" value="TreeGrafter"/>
</dbReference>
<dbReference type="PROSITE" id="PS51918">
    <property type="entry name" value="RADICAL_SAM"/>
    <property type="match status" value="1"/>
</dbReference>
<evidence type="ECO:0000256" key="2">
    <source>
        <dbReference type="ARBA" id="ARBA00022485"/>
    </source>
</evidence>
<organism evidence="10 11">
    <name type="scientific">Candidatus Nitrobium versatile</name>
    <dbReference type="NCBI Taxonomy" id="2884831"/>
    <lineage>
        <taxon>Bacteria</taxon>
        <taxon>Pseudomonadati</taxon>
        <taxon>Nitrospirota</taxon>
        <taxon>Nitrospiria</taxon>
        <taxon>Nitrospirales</taxon>
        <taxon>Nitrospiraceae</taxon>
        <taxon>Candidatus Nitrobium</taxon>
    </lineage>
</organism>